<evidence type="ECO:0000313" key="1">
    <source>
        <dbReference type="Proteomes" id="UP000887580"/>
    </source>
</evidence>
<name>A0AC35GC57_9BILA</name>
<protein>
    <submittedName>
        <fullName evidence="2">Uncharacterized protein</fullName>
    </submittedName>
</protein>
<accession>A0AC35GC57</accession>
<sequence length="71" mass="7768">MILLNTNDPTNFSIAALPCLTEFSSSSGISVTYTIEDELPGEFVDIYSLHGENVFGVIFSSQNPDQIIQLI</sequence>
<reference evidence="2" key="1">
    <citation type="submission" date="2022-11" db="UniProtKB">
        <authorList>
            <consortium name="WormBaseParasite"/>
        </authorList>
    </citation>
    <scope>IDENTIFICATION</scope>
</reference>
<dbReference type="WBParaSite" id="PS1159_v2.g3544.t1">
    <property type="protein sequence ID" value="PS1159_v2.g3544.t1"/>
    <property type="gene ID" value="PS1159_v2.g3544"/>
</dbReference>
<organism evidence="1 2">
    <name type="scientific">Panagrolaimus sp. PS1159</name>
    <dbReference type="NCBI Taxonomy" id="55785"/>
    <lineage>
        <taxon>Eukaryota</taxon>
        <taxon>Metazoa</taxon>
        <taxon>Ecdysozoa</taxon>
        <taxon>Nematoda</taxon>
        <taxon>Chromadorea</taxon>
        <taxon>Rhabditida</taxon>
        <taxon>Tylenchina</taxon>
        <taxon>Panagrolaimomorpha</taxon>
        <taxon>Panagrolaimoidea</taxon>
        <taxon>Panagrolaimidae</taxon>
        <taxon>Panagrolaimus</taxon>
    </lineage>
</organism>
<proteinExistence type="predicted"/>
<evidence type="ECO:0000313" key="2">
    <source>
        <dbReference type="WBParaSite" id="PS1159_v2.g3544.t1"/>
    </source>
</evidence>
<dbReference type="Proteomes" id="UP000887580">
    <property type="component" value="Unplaced"/>
</dbReference>